<dbReference type="Pfam" id="PF02786">
    <property type="entry name" value="CPSase_L_D2"/>
    <property type="match status" value="1"/>
</dbReference>
<dbReference type="PROSITE" id="PS50975">
    <property type="entry name" value="ATP_GRASP"/>
    <property type="match status" value="1"/>
</dbReference>
<dbReference type="PROSITE" id="PS50979">
    <property type="entry name" value="BC"/>
    <property type="match status" value="1"/>
</dbReference>
<evidence type="ECO:0000259" key="10">
    <source>
        <dbReference type="PROSITE" id="PS50979"/>
    </source>
</evidence>
<evidence type="ECO:0000256" key="6">
    <source>
        <dbReference type="ARBA" id="ARBA00023211"/>
    </source>
</evidence>
<dbReference type="PANTHER" id="PTHR48095:SF2">
    <property type="entry name" value="BIOTIN CARBOXYLASE, CHLOROPLASTIC"/>
    <property type="match status" value="1"/>
</dbReference>
<gene>
    <name evidence="11" type="ORF">M3M40_05090</name>
</gene>
<evidence type="ECO:0000256" key="5">
    <source>
        <dbReference type="ARBA" id="ARBA00022840"/>
    </source>
</evidence>
<comment type="catalytic activity">
    <reaction evidence="7">
        <text>N(6)-biotinyl-L-lysyl-[protein] + hydrogencarbonate + ATP = N(6)-carboxybiotinyl-L-lysyl-[protein] + ADP + phosphate + H(+)</text>
        <dbReference type="Rhea" id="RHEA:13501"/>
        <dbReference type="Rhea" id="RHEA-COMP:10505"/>
        <dbReference type="Rhea" id="RHEA-COMP:10506"/>
        <dbReference type="ChEBI" id="CHEBI:15378"/>
        <dbReference type="ChEBI" id="CHEBI:17544"/>
        <dbReference type="ChEBI" id="CHEBI:30616"/>
        <dbReference type="ChEBI" id="CHEBI:43474"/>
        <dbReference type="ChEBI" id="CHEBI:83144"/>
        <dbReference type="ChEBI" id="CHEBI:83145"/>
        <dbReference type="ChEBI" id="CHEBI:456216"/>
        <dbReference type="EC" id="6.3.4.14"/>
    </reaction>
</comment>
<dbReference type="RefSeq" id="WP_252766380.1">
    <property type="nucleotide sequence ID" value="NZ_CP097119.1"/>
</dbReference>
<dbReference type="SUPFAM" id="SSF56059">
    <property type="entry name" value="Glutathione synthetase ATP-binding domain-like"/>
    <property type="match status" value="1"/>
</dbReference>
<dbReference type="InterPro" id="IPR005481">
    <property type="entry name" value="BC-like_N"/>
</dbReference>
<dbReference type="InterPro" id="IPR005482">
    <property type="entry name" value="Biotin_COase_C"/>
</dbReference>
<dbReference type="PANTHER" id="PTHR48095">
    <property type="entry name" value="PYRUVATE CARBOXYLASE SUBUNIT A"/>
    <property type="match status" value="1"/>
</dbReference>
<feature type="domain" description="ATP-grasp" evidence="9">
    <location>
        <begin position="120"/>
        <end position="317"/>
    </location>
</feature>
<dbReference type="FunFam" id="3.30.1490.20:FF:000018">
    <property type="entry name" value="Biotin carboxylase"/>
    <property type="match status" value="1"/>
</dbReference>
<dbReference type="InterPro" id="IPR011054">
    <property type="entry name" value="Rudment_hybrid_motif"/>
</dbReference>
<dbReference type="Gene3D" id="3.30.470.20">
    <property type="entry name" value="ATP-grasp fold, B domain"/>
    <property type="match status" value="1"/>
</dbReference>
<organism evidence="11 12">
    <name type="scientific">Fructilactobacillus cliffordii</name>
    <dbReference type="NCBI Taxonomy" id="2940299"/>
    <lineage>
        <taxon>Bacteria</taxon>
        <taxon>Bacillati</taxon>
        <taxon>Bacillota</taxon>
        <taxon>Bacilli</taxon>
        <taxon>Lactobacillales</taxon>
        <taxon>Lactobacillaceae</taxon>
        <taxon>Fructilactobacillus</taxon>
    </lineage>
</organism>
<evidence type="ECO:0000256" key="2">
    <source>
        <dbReference type="ARBA" id="ARBA00013263"/>
    </source>
</evidence>
<dbReference type="PROSITE" id="PS00867">
    <property type="entry name" value="CPSASE_2"/>
    <property type="match status" value="1"/>
</dbReference>
<dbReference type="InterPro" id="IPR016185">
    <property type="entry name" value="PreATP-grasp_dom_sf"/>
</dbReference>
<keyword evidence="12" id="KW-1185">Reference proteome</keyword>
<dbReference type="Pfam" id="PF00289">
    <property type="entry name" value="Biotin_carb_N"/>
    <property type="match status" value="1"/>
</dbReference>
<dbReference type="InterPro" id="IPR005479">
    <property type="entry name" value="CPAse_ATP-bd"/>
</dbReference>
<evidence type="ECO:0000313" key="11">
    <source>
        <dbReference type="EMBL" id="USS88863.1"/>
    </source>
</evidence>
<dbReference type="InterPro" id="IPR011764">
    <property type="entry name" value="Biotin_carboxylation_dom"/>
</dbReference>
<reference evidence="11" key="1">
    <citation type="submission" date="2022-05" db="EMBL/GenBank/DDBJ databases">
        <authorList>
            <person name="Oliphant S.A."/>
            <person name="Watson-Haigh N.S."/>
            <person name="Sumby K.M."/>
            <person name="Gardner J.M."/>
            <person name="Jiranek V."/>
        </authorList>
    </citation>
    <scope>NUCLEOTIDE SEQUENCE</scope>
    <source>
        <strain evidence="11">KI4_B1</strain>
    </source>
</reference>
<name>A0A9Q8ZT48_9LACO</name>
<protein>
    <recommendedName>
        <fullName evidence="2">biotin carboxylase</fullName>
        <ecNumber evidence="2">6.3.4.14</ecNumber>
    </recommendedName>
</protein>
<evidence type="ECO:0000256" key="7">
    <source>
        <dbReference type="ARBA" id="ARBA00048600"/>
    </source>
</evidence>
<dbReference type="EMBL" id="CP097119">
    <property type="protein sequence ID" value="USS88863.1"/>
    <property type="molecule type" value="Genomic_DNA"/>
</dbReference>
<keyword evidence="4 8" id="KW-0547">Nucleotide-binding</keyword>
<keyword evidence="3 11" id="KW-0436">Ligase</keyword>
<evidence type="ECO:0000259" key="9">
    <source>
        <dbReference type="PROSITE" id="PS50975"/>
    </source>
</evidence>
<dbReference type="InterPro" id="IPR051602">
    <property type="entry name" value="ACC_Biotin_Carboxylase"/>
</dbReference>
<dbReference type="NCBIfam" id="NF006367">
    <property type="entry name" value="PRK08591.1"/>
    <property type="match status" value="1"/>
</dbReference>
<dbReference type="SMART" id="SM00878">
    <property type="entry name" value="Biotin_carb_C"/>
    <property type="match status" value="1"/>
</dbReference>
<dbReference type="GO" id="GO:0005524">
    <property type="term" value="F:ATP binding"/>
    <property type="evidence" value="ECO:0007669"/>
    <property type="project" value="UniProtKB-UniRule"/>
</dbReference>
<dbReference type="AlphaFoldDB" id="A0A9Q8ZT48"/>
<evidence type="ECO:0000256" key="3">
    <source>
        <dbReference type="ARBA" id="ARBA00022598"/>
    </source>
</evidence>
<evidence type="ECO:0000313" key="12">
    <source>
        <dbReference type="Proteomes" id="UP001055911"/>
    </source>
</evidence>
<dbReference type="PROSITE" id="PS00866">
    <property type="entry name" value="CPSASE_1"/>
    <property type="match status" value="1"/>
</dbReference>
<comment type="function">
    <text evidence="1">This protein is a component of the acetyl coenzyme A carboxylase complex; first, biotin carboxylase catalyzes the carboxylation of the carrier protein and then the transcarboxylase transfers the carboxyl group to form malonyl-CoA.</text>
</comment>
<accession>A0A9Q8ZT48</accession>
<keyword evidence="5 8" id="KW-0067">ATP-binding</keyword>
<sequence length="457" mass="50764">MIKRVLIANRSEIAVQTIRALHEMNLQAVAVYSTADRDGLFVQMADQSVCIGSGLPQDSYLNMGAILDAAVLTGSDAIFPGYGFLAENSEFAELCQDYGVKFIGPSAEVINLMGNKSNAKETMKKLEVPTIPGSDGFVDSLVDAKRIAAEIGYPVMLKAAAGGGGKGIRQVNNQAELAQAYSDTKRESQLSYGDDRLYLEKDLSDAKHIEMQAISDQHGHVVYFPERDCSLQRNHQKILEESPCLELSEAERAHMGEVVVRAMRGIHYENTGTFEFLMDHEHHFYFMEMNTRLQVEHTITEEVADVELIKAMIMVANGDNLPFCQADCGVHGYALECRINAEDPAQDFQPCAGKITKLHFPVGTKGVRIDSGVEVDGLISPFYDSMIAKIIVHMPTKPAAVAKMIRVLREFEIEGVKTNREFLLAVLQDKHFQTGDFNNLYIENVFLKDWMKQDGAK</sequence>
<dbReference type="GO" id="GO:0004075">
    <property type="term" value="F:biotin carboxylase activity"/>
    <property type="evidence" value="ECO:0007669"/>
    <property type="project" value="UniProtKB-EC"/>
</dbReference>
<dbReference type="EC" id="6.3.4.14" evidence="2"/>
<dbReference type="SUPFAM" id="SSF51246">
    <property type="entry name" value="Rudiment single hybrid motif"/>
    <property type="match status" value="1"/>
</dbReference>
<dbReference type="Proteomes" id="UP001055911">
    <property type="component" value="Chromosome"/>
</dbReference>
<dbReference type="GO" id="GO:0046872">
    <property type="term" value="F:metal ion binding"/>
    <property type="evidence" value="ECO:0007669"/>
    <property type="project" value="InterPro"/>
</dbReference>
<evidence type="ECO:0000256" key="4">
    <source>
        <dbReference type="ARBA" id="ARBA00022741"/>
    </source>
</evidence>
<evidence type="ECO:0000256" key="1">
    <source>
        <dbReference type="ARBA" id="ARBA00003761"/>
    </source>
</evidence>
<proteinExistence type="predicted"/>
<evidence type="ECO:0000256" key="8">
    <source>
        <dbReference type="PROSITE-ProRule" id="PRU00409"/>
    </source>
</evidence>
<dbReference type="InterPro" id="IPR011761">
    <property type="entry name" value="ATP-grasp"/>
</dbReference>
<keyword evidence="6" id="KW-0464">Manganese</keyword>
<dbReference type="SUPFAM" id="SSF52440">
    <property type="entry name" value="PreATP-grasp domain"/>
    <property type="match status" value="1"/>
</dbReference>
<dbReference type="Pfam" id="PF02785">
    <property type="entry name" value="Biotin_carb_C"/>
    <property type="match status" value="1"/>
</dbReference>
<feature type="domain" description="Biotin carboxylation" evidence="10">
    <location>
        <begin position="1"/>
        <end position="447"/>
    </location>
</feature>